<gene>
    <name evidence="1" type="ORF">METZ01_LOCUS182048</name>
</gene>
<reference evidence="1" key="1">
    <citation type="submission" date="2018-05" db="EMBL/GenBank/DDBJ databases">
        <authorList>
            <person name="Lanie J.A."/>
            <person name="Ng W.-L."/>
            <person name="Kazmierczak K.M."/>
            <person name="Andrzejewski T.M."/>
            <person name="Davidsen T.M."/>
            <person name="Wayne K.J."/>
            <person name="Tettelin H."/>
            <person name="Glass J.I."/>
            <person name="Rusch D."/>
            <person name="Podicherti R."/>
            <person name="Tsui H.-C.T."/>
            <person name="Winkler M.E."/>
        </authorList>
    </citation>
    <scope>NUCLEOTIDE SEQUENCE</scope>
</reference>
<dbReference type="AlphaFoldDB" id="A0A382CTN9"/>
<dbReference type="EMBL" id="UINC01035961">
    <property type="protein sequence ID" value="SVB29194.1"/>
    <property type="molecule type" value="Genomic_DNA"/>
</dbReference>
<organism evidence="1">
    <name type="scientific">marine metagenome</name>
    <dbReference type="NCBI Taxonomy" id="408172"/>
    <lineage>
        <taxon>unclassified sequences</taxon>
        <taxon>metagenomes</taxon>
        <taxon>ecological metagenomes</taxon>
    </lineage>
</organism>
<accession>A0A382CTN9</accession>
<protein>
    <submittedName>
        <fullName evidence="1">Uncharacterized protein</fullName>
    </submittedName>
</protein>
<sequence length="529" mass="60885">MIIKPPTIGKEKPMKFMRRPDLDTQTRIHIVMLVWLHQGVYGKMTQIAAYYRISRTFLYQLLITANLHLEILFSDEKPLMGQDPLHLERLILLLRLEGKCSLGSISVILQELGYSPNSVGHLSTFLQRYGNNLPSTLTMPSLKLVFYLSDEIFAINSPILVTIEAQSTAILKIEWASDRSEETWRTHFTQLENHQFVSLGLASDRGTGLVAGYQAAFEKALWVCDYFHEFRDLFKLLHQWERKAYASLGKEEEAARKFENAKSESNLKKRLEQPEEALQVCERRINRYDQLALLLTMLREALQLCDSGGKIRSKENVRSELTLGLKWIEEIAHPVLTETLSPIKKHIDDILVPFEQAESVETQLLKKVPQQALDFLVLAWQQEHFFDQSRSKQKHYHQRESQEFLACAEGLLADEFEGLKTWVLEQMDSIIRASSLVEMVNSLIRPYLNSCKGQITQETLNLIMFYHNHHSYISGKRKGKAPLVLLTGEPLKKEWLELLIQQMHQIGLSILPVSCDGQDELEPIYAQAA</sequence>
<proteinExistence type="predicted"/>
<name>A0A382CTN9_9ZZZZ</name>
<evidence type="ECO:0000313" key="1">
    <source>
        <dbReference type="EMBL" id="SVB29194.1"/>
    </source>
</evidence>